<feature type="region of interest" description="Disordered" evidence="1">
    <location>
        <begin position="404"/>
        <end position="475"/>
    </location>
</feature>
<dbReference type="InParanoid" id="Q6BNJ7"/>
<feature type="region of interest" description="Disordered" evidence="1">
    <location>
        <begin position="668"/>
        <end position="721"/>
    </location>
</feature>
<dbReference type="EMBL" id="CR382137">
    <property type="protein sequence ID" value="CAG88496.2"/>
    <property type="molecule type" value="Genomic_DNA"/>
</dbReference>
<protein>
    <submittedName>
        <fullName evidence="4">DEHA2E21142p</fullName>
    </submittedName>
</protein>
<feature type="compositionally biased region" description="Low complexity" evidence="1">
    <location>
        <begin position="460"/>
        <end position="473"/>
    </location>
</feature>
<keyword evidence="5" id="KW-1185">Reference proteome</keyword>
<sequence>MEYKSFLLFKLFMWIFTYTDSQTSYKKWLRPDNVYQLGRSSEKVGSSNFIYFNQIYISKEHLQIEIKPVLKSSIYDCDLKSPLLVKIQSRAITRVNGEKVKLRKDQPPFVNDYTHENLITITFKEENAMSITIEWIPLNICRYTKQVMVNGNLDSNPLTDELLKLFDNGIDLRIAKNPFYASHYLTLSDHLSYGLKVSLSRGIPILNTDWTDFIMENKDSIDNWFLELDPGKFLPFSTKDNRYLIQNKERTKLLSNSMFVIFHDTKDKLSKWISSLGGKVFKADISAYYCERKIDQNLTSTVKMKVKEAECDKCFLMEFNDHEVKHYNQIEEALNNFAQTNSSNIVTEAMLYESVVNVSTSNLQGLNLERELKRSTSAEILFSQPQRKRRRFKKVGITDFFDFKPPIKTESPAPDDSVDKNITDEHSKRNNMNSATNLALPDSSHTADDNNRSLVHTDTSLNNSSNKSNEESNIITHKRQIYDSTEEEPKLKKRKEETKIGKFIPQISLLDAIKSTKERAKENVREELGMDEKESDGLNENLNNLAIVETIDISIRRRKPITNEISNKSYKEKKNFKTFRKNKSLANERRNFIDMRPIFVGDGVDNVFIEKNTKDKENTQKQSKLMSDIGRVMGDVSGYKPYSISLEDDHDPDVDSFSFGIRNEPLHESTLFVPEDDTQREHDHTPTSGIKRNDNETRNDSDDDVDDDDDDDQPKFAFSRT</sequence>
<feature type="domain" description="FHA" evidence="3">
    <location>
        <begin position="35"/>
        <end position="100"/>
    </location>
</feature>
<proteinExistence type="predicted"/>
<feature type="compositionally biased region" description="Acidic residues" evidence="1">
    <location>
        <begin position="701"/>
        <end position="712"/>
    </location>
</feature>
<dbReference type="HOGENOM" id="CLU_411088_0_0_1"/>
<accession>Q6BNJ7</accession>
<gene>
    <name evidence="4" type="ordered locus">DEHA2E21142g</name>
</gene>
<dbReference type="GeneID" id="2902277"/>
<reference evidence="4 5" key="1">
    <citation type="journal article" date="2004" name="Nature">
        <title>Genome evolution in yeasts.</title>
        <authorList>
            <consortium name="Genolevures"/>
            <person name="Dujon B."/>
            <person name="Sherman D."/>
            <person name="Fischer G."/>
            <person name="Durrens P."/>
            <person name="Casaregola S."/>
            <person name="Lafontaine I."/>
            <person name="de Montigny J."/>
            <person name="Marck C."/>
            <person name="Neuveglise C."/>
            <person name="Talla E."/>
            <person name="Goffard N."/>
            <person name="Frangeul L."/>
            <person name="Aigle M."/>
            <person name="Anthouard V."/>
            <person name="Babour A."/>
            <person name="Barbe V."/>
            <person name="Barnay S."/>
            <person name="Blanchin S."/>
            <person name="Beckerich J.M."/>
            <person name="Beyne E."/>
            <person name="Bleykasten C."/>
            <person name="Boisrame A."/>
            <person name="Boyer J."/>
            <person name="Cattolico L."/>
            <person name="Confanioleri F."/>
            <person name="de Daruvar A."/>
            <person name="Despons L."/>
            <person name="Fabre E."/>
            <person name="Fairhead C."/>
            <person name="Ferry-Dumazet H."/>
            <person name="Groppi A."/>
            <person name="Hantraye F."/>
            <person name="Hennequin C."/>
            <person name="Jauniaux N."/>
            <person name="Joyet P."/>
            <person name="Kachouri R."/>
            <person name="Kerrest A."/>
            <person name="Koszul R."/>
            <person name="Lemaire M."/>
            <person name="Lesur I."/>
            <person name="Ma L."/>
            <person name="Muller H."/>
            <person name="Nicaud J.M."/>
            <person name="Nikolski M."/>
            <person name="Oztas S."/>
            <person name="Ozier-Kalogeropoulos O."/>
            <person name="Pellenz S."/>
            <person name="Potier S."/>
            <person name="Richard G.F."/>
            <person name="Straub M.L."/>
            <person name="Suleau A."/>
            <person name="Swennene D."/>
            <person name="Tekaia F."/>
            <person name="Wesolowski-Louvel M."/>
            <person name="Westhof E."/>
            <person name="Wirth B."/>
            <person name="Zeniou-Meyer M."/>
            <person name="Zivanovic I."/>
            <person name="Bolotin-Fukuhara M."/>
            <person name="Thierry A."/>
            <person name="Bouchier C."/>
            <person name="Caudron B."/>
            <person name="Scarpelli C."/>
            <person name="Gaillardin C."/>
            <person name="Weissenbach J."/>
            <person name="Wincker P."/>
            <person name="Souciet J.L."/>
        </authorList>
    </citation>
    <scope>NUCLEOTIDE SEQUENCE [LARGE SCALE GENOMIC DNA]</scope>
    <source>
        <strain evidence="5">ATCC 36239 / CBS 767 / BCRC 21394 / JCM 1990 / NBRC 0083 / IGC 2968</strain>
    </source>
</reference>
<dbReference type="AlphaFoldDB" id="Q6BNJ7"/>
<dbReference type="OrthoDB" id="4019860at2759"/>
<dbReference type="VEuPathDB" id="FungiDB:DEHA2E21142g"/>
<organism evidence="4 5">
    <name type="scientific">Debaryomyces hansenii (strain ATCC 36239 / CBS 767 / BCRC 21394 / JCM 1990 / NBRC 0083 / IGC 2968)</name>
    <name type="common">Yeast</name>
    <name type="synonym">Torulaspora hansenii</name>
    <dbReference type="NCBI Taxonomy" id="284592"/>
    <lineage>
        <taxon>Eukaryota</taxon>
        <taxon>Fungi</taxon>
        <taxon>Dikarya</taxon>
        <taxon>Ascomycota</taxon>
        <taxon>Saccharomycotina</taxon>
        <taxon>Pichiomycetes</taxon>
        <taxon>Debaryomycetaceae</taxon>
        <taxon>Debaryomyces</taxon>
    </lineage>
</organism>
<feature type="chain" id="PRO_5004271129" evidence="2">
    <location>
        <begin position="22"/>
        <end position="721"/>
    </location>
</feature>
<dbReference type="PROSITE" id="PS50006">
    <property type="entry name" value="FHA_DOMAIN"/>
    <property type="match status" value="1"/>
</dbReference>
<evidence type="ECO:0000313" key="5">
    <source>
        <dbReference type="Proteomes" id="UP000000599"/>
    </source>
</evidence>
<dbReference type="SUPFAM" id="SSF49879">
    <property type="entry name" value="SMAD/FHA domain"/>
    <property type="match status" value="1"/>
</dbReference>
<evidence type="ECO:0000256" key="1">
    <source>
        <dbReference type="SAM" id="MobiDB-lite"/>
    </source>
</evidence>
<name>Q6BNJ7_DEBHA</name>
<dbReference type="RefSeq" id="XP_460223.2">
    <property type="nucleotide sequence ID" value="XM_460223.2"/>
</dbReference>
<feature type="compositionally biased region" description="Basic and acidic residues" evidence="1">
    <location>
        <begin position="677"/>
        <end position="700"/>
    </location>
</feature>
<dbReference type="eggNOG" id="ENOG502RQ22">
    <property type="taxonomic scope" value="Eukaryota"/>
</dbReference>
<dbReference type="InterPro" id="IPR008984">
    <property type="entry name" value="SMAD_FHA_dom_sf"/>
</dbReference>
<dbReference type="OMA" id="WLKCLGC"/>
<dbReference type="Gene3D" id="2.60.200.20">
    <property type="match status" value="1"/>
</dbReference>
<keyword evidence="2" id="KW-0732">Signal</keyword>
<dbReference type="InterPro" id="IPR000253">
    <property type="entry name" value="FHA_dom"/>
</dbReference>
<dbReference type="KEGG" id="dha:DEHA2E21142g"/>
<evidence type="ECO:0000313" key="4">
    <source>
        <dbReference type="EMBL" id="CAG88496.2"/>
    </source>
</evidence>
<evidence type="ECO:0000259" key="3">
    <source>
        <dbReference type="PROSITE" id="PS50006"/>
    </source>
</evidence>
<feature type="compositionally biased region" description="Basic and acidic residues" evidence="1">
    <location>
        <begin position="417"/>
        <end position="428"/>
    </location>
</feature>
<evidence type="ECO:0000256" key="2">
    <source>
        <dbReference type="SAM" id="SignalP"/>
    </source>
</evidence>
<dbReference type="Proteomes" id="UP000000599">
    <property type="component" value="Chromosome E"/>
</dbReference>
<feature type="signal peptide" evidence="2">
    <location>
        <begin position="1"/>
        <end position="21"/>
    </location>
</feature>